<dbReference type="RefSeq" id="WP_115517651.1">
    <property type="nucleotide sequence ID" value="NZ_QRGO01000001.1"/>
</dbReference>
<dbReference type="PRINTS" id="PR00081">
    <property type="entry name" value="GDHRDH"/>
</dbReference>
<dbReference type="CDD" id="cd05233">
    <property type="entry name" value="SDR_c"/>
    <property type="match status" value="1"/>
</dbReference>
<dbReference type="Proteomes" id="UP000263993">
    <property type="component" value="Unassembled WGS sequence"/>
</dbReference>
<evidence type="ECO:0000256" key="2">
    <source>
        <dbReference type="ARBA" id="ARBA00023002"/>
    </source>
</evidence>
<dbReference type="PROSITE" id="PS00061">
    <property type="entry name" value="ADH_SHORT"/>
    <property type="match status" value="1"/>
</dbReference>
<dbReference type="PANTHER" id="PTHR42760">
    <property type="entry name" value="SHORT-CHAIN DEHYDROGENASES/REDUCTASES FAMILY MEMBER"/>
    <property type="match status" value="1"/>
</dbReference>
<dbReference type="GO" id="GO:0030497">
    <property type="term" value="P:fatty acid elongation"/>
    <property type="evidence" value="ECO:0007669"/>
    <property type="project" value="TreeGrafter"/>
</dbReference>
<dbReference type="GO" id="GO:0016616">
    <property type="term" value="F:oxidoreductase activity, acting on the CH-OH group of donors, NAD or NADP as acceptor"/>
    <property type="evidence" value="ECO:0007669"/>
    <property type="project" value="TreeGrafter"/>
</dbReference>
<proteinExistence type="inferred from homology"/>
<name>A0A371BDN3_9BRAD</name>
<evidence type="ECO:0000313" key="3">
    <source>
        <dbReference type="EMBL" id="RDV05627.1"/>
    </source>
</evidence>
<sequence>MAQNGKHVTLITGGNSGIGEALAKRLLARGEPVVSVGLAKPRWTHELLSAYEVDLTKIDETRACAAEICERHPVDRLVHNAGMILPNRLPQAKAEDILTLAQLHLGAPMILTQAALKGMQERAFGRVVFVSSRAAMGMPSRSAYSSTKSGVHGLARTWALELAPNGITVNVVAPGPVLTDNFWGIVPKGSELQDNIARTVPVGRIGQPDDIANAVEFFLSEASSFVTGQVMFVCGGTSLGSSLVPP</sequence>
<dbReference type="Pfam" id="PF13561">
    <property type="entry name" value="adh_short_C2"/>
    <property type="match status" value="1"/>
</dbReference>
<dbReference type="FunFam" id="3.40.50.720:FF:000173">
    <property type="entry name" value="3-oxoacyl-[acyl-carrier protein] reductase"/>
    <property type="match status" value="1"/>
</dbReference>
<dbReference type="Gene3D" id="3.40.50.720">
    <property type="entry name" value="NAD(P)-binding Rossmann-like Domain"/>
    <property type="match status" value="1"/>
</dbReference>
<accession>A0A371BDN3</accession>
<gene>
    <name evidence="3" type="ORF">DXH78_00900</name>
</gene>
<comment type="similarity">
    <text evidence="1">Belongs to the short-chain dehydrogenases/reductases (SDR) family.</text>
</comment>
<dbReference type="InterPro" id="IPR020904">
    <property type="entry name" value="Sc_DH/Rdtase_CS"/>
</dbReference>
<dbReference type="OrthoDB" id="9779623at2"/>
<dbReference type="InterPro" id="IPR036291">
    <property type="entry name" value="NAD(P)-bd_dom_sf"/>
</dbReference>
<dbReference type="AlphaFoldDB" id="A0A371BDN3"/>
<dbReference type="InterPro" id="IPR002347">
    <property type="entry name" value="SDR_fam"/>
</dbReference>
<evidence type="ECO:0000256" key="1">
    <source>
        <dbReference type="ARBA" id="ARBA00006484"/>
    </source>
</evidence>
<evidence type="ECO:0000313" key="4">
    <source>
        <dbReference type="Proteomes" id="UP000263993"/>
    </source>
</evidence>
<protein>
    <submittedName>
        <fullName evidence="3">SDR family NAD(P)-dependent oxidoreductase</fullName>
    </submittedName>
</protein>
<comment type="caution">
    <text evidence="3">The sequence shown here is derived from an EMBL/GenBank/DDBJ whole genome shotgun (WGS) entry which is preliminary data.</text>
</comment>
<keyword evidence="4" id="KW-1185">Reference proteome</keyword>
<dbReference type="EMBL" id="QRGO01000001">
    <property type="protein sequence ID" value="RDV05627.1"/>
    <property type="molecule type" value="Genomic_DNA"/>
</dbReference>
<keyword evidence="2" id="KW-0560">Oxidoreductase</keyword>
<dbReference type="SUPFAM" id="SSF51735">
    <property type="entry name" value="NAD(P)-binding Rossmann-fold domains"/>
    <property type="match status" value="1"/>
</dbReference>
<dbReference type="PANTHER" id="PTHR42760:SF129">
    <property type="entry name" value="OXIDOREDUCTASE"/>
    <property type="match status" value="1"/>
</dbReference>
<organism evidence="3 4">
    <name type="scientific">Undibacter mobilis</name>
    <dbReference type="NCBI Taxonomy" id="2292256"/>
    <lineage>
        <taxon>Bacteria</taxon>
        <taxon>Pseudomonadati</taxon>
        <taxon>Pseudomonadota</taxon>
        <taxon>Alphaproteobacteria</taxon>
        <taxon>Hyphomicrobiales</taxon>
        <taxon>Nitrobacteraceae</taxon>
        <taxon>Undibacter</taxon>
    </lineage>
</organism>
<reference evidence="4" key="1">
    <citation type="submission" date="2018-08" db="EMBL/GenBank/DDBJ databases">
        <authorList>
            <person name="Kim S.-J."/>
            <person name="Jung G.-Y."/>
        </authorList>
    </citation>
    <scope>NUCLEOTIDE SEQUENCE [LARGE SCALE GENOMIC DNA]</scope>
    <source>
        <strain evidence="4">GY_H</strain>
    </source>
</reference>
<dbReference type="PRINTS" id="PR00080">
    <property type="entry name" value="SDRFAMILY"/>
</dbReference>